<proteinExistence type="predicted"/>
<dbReference type="GO" id="GO:0071949">
    <property type="term" value="F:FAD binding"/>
    <property type="evidence" value="ECO:0007669"/>
    <property type="project" value="InterPro"/>
</dbReference>
<dbReference type="AlphaFoldDB" id="A0A8J7HWE2"/>
<accession>A0A8J7HWE2</accession>
<keyword evidence="2" id="KW-0503">Monooxygenase</keyword>
<dbReference type="InterPro" id="IPR036188">
    <property type="entry name" value="FAD/NAD-bd_sf"/>
</dbReference>
<dbReference type="PANTHER" id="PTHR43422:SF3">
    <property type="entry name" value="THIAMINE THIAZOLE SYNTHASE"/>
    <property type="match status" value="1"/>
</dbReference>
<evidence type="ECO:0000259" key="1">
    <source>
        <dbReference type="Pfam" id="PF01494"/>
    </source>
</evidence>
<sequence>MSKLTEVQQKTSNGSHAIVIGGSMAGLLSARILAEHFEYVTVVERDHLPQQPETRHGVPQGHHVHVMLTGGYRILEQLFPGMEAELTTAGAPSVNWTAESCFFHARGWGYRGSSDLVTRTCSRAFLEWVVRRRLSNYRNIEFLSATQVKGLVTNTDNSRVTGVKLCCLDDSQEQELTSDFVVDASGRNSQLPKWLEKIGYESPSETMINSFLGYSTCWYEPPENFQADWKVLYVVSQPPHDKRGGALYPIEGNRWGVILIGISRDYPPTDEAGFIEFARSLRTPEIYQFVKDAKPITPIHGYRRTENCWHHYEKLSRMPDSLVAIGDAVCAFNPIYGQGMTTAALGALTLHDCLQKQQHNFTGLTKQFQKQLAKVLETPWLMATGEDFRWDTTEGGQPDKITQFMHRYMDEVMEISVKDPDVYRLFVEVMHMVKQPNSLFAPSVVIRVLGQVVNSVLSNNTFSKIKVLKTEG</sequence>
<organism evidence="2 3">
    <name type="scientific">Amazonocrinis nigriterrae CENA67</name>
    <dbReference type="NCBI Taxonomy" id="2794033"/>
    <lineage>
        <taxon>Bacteria</taxon>
        <taxon>Bacillati</taxon>
        <taxon>Cyanobacteriota</taxon>
        <taxon>Cyanophyceae</taxon>
        <taxon>Nostocales</taxon>
        <taxon>Nostocaceae</taxon>
        <taxon>Amazonocrinis</taxon>
        <taxon>Amazonocrinis nigriterrae</taxon>
    </lineage>
</organism>
<dbReference type="Proteomes" id="UP000632766">
    <property type="component" value="Unassembled WGS sequence"/>
</dbReference>
<reference evidence="2 3" key="1">
    <citation type="journal article" date="2021" name="Int. J. Syst. Evol. Microbiol.">
        <title>Amazonocrinis nigriterrae gen. nov., sp. nov., Atlanticothrix silvestris gen. nov., sp. nov. and Dendronalium phyllosphericum gen. nov., sp. nov., nostocacean cyanobacteria from Brazilian environments.</title>
        <authorList>
            <person name="Alvarenga D.O."/>
            <person name="Andreote A.P.D."/>
            <person name="Branco L.H.Z."/>
            <person name="Delbaje E."/>
            <person name="Cruz R.B."/>
            <person name="Varani A.M."/>
            <person name="Fiore M.F."/>
        </authorList>
    </citation>
    <scope>NUCLEOTIDE SEQUENCE [LARGE SCALE GENOMIC DNA]</scope>
    <source>
        <strain evidence="2 3">CENA67</strain>
    </source>
</reference>
<dbReference type="EMBL" id="JAECZC010000045">
    <property type="protein sequence ID" value="MBH8564512.1"/>
    <property type="molecule type" value="Genomic_DNA"/>
</dbReference>
<dbReference type="PRINTS" id="PR00420">
    <property type="entry name" value="RNGMNOXGNASE"/>
</dbReference>
<comment type="caution">
    <text evidence="2">The sequence shown here is derived from an EMBL/GenBank/DDBJ whole genome shotgun (WGS) entry which is preliminary data.</text>
</comment>
<feature type="domain" description="FAD-binding" evidence="1">
    <location>
        <begin position="17"/>
        <end position="351"/>
    </location>
</feature>
<evidence type="ECO:0000313" key="2">
    <source>
        <dbReference type="EMBL" id="MBH8564512.1"/>
    </source>
</evidence>
<keyword evidence="3" id="KW-1185">Reference proteome</keyword>
<dbReference type="InterPro" id="IPR002938">
    <property type="entry name" value="FAD-bd"/>
</dbReference>
<name>A0A8J7HWE2_9NOST</name>
<gene>
    <name evidence="2" type="ORF">I8748_20385</name>
</gene>
<dbReference type="PANTHER" id="PTHR43422">
    <property type="entry name" value="THIAMINE THIAZOLE SYNTHASE"/>
    <property type="match status" value="1"/>
</dbReference>
<dbReference type="RefSeq" id="WP_198126349.1">
    <property type="nucleotide sequence ID" value="NZ_JAECZC010000045.1"/>
</dbReference>
<dbReference type="Gene3D" id="3.50.50.60">
    <property type="entry name" value="FAD/NAD(P)-binding domain"/>
    <property type="match status" value="1"/>
</dbReference>
<evidence type="ECO:0000313" key="3">
    <source>
        <dbReference type="Proteomes" id="UP000632766"/>
    </source>
</evidence>
<keyword evidence="2" id="KW-0560">Oxidoreductase</keyword>
<dbReference type="SUPFAM" id="SSF51905">
    <property type="entry name" value="FAD/NAD(P)-binding domain"/>
    <property type="match status" value="1"/>
</dbReference>
<dbReference type="Pfam" id="PF01494">
    <property type="entry name" value="FAD_binding_3"/>
    <property type="match status" value="1"/>
</dbReference>
<dbReference type="GO" id="GO:0004497">
    <property type="term" value="F:monooxygenase activity"/>
    <property type="evidence" value="ECO:0007669"/>
    <property type="project" value="UniProtKB-KW"/>
</dbReference>
<protein>
    <submittedName>
        <fullName evidence="2">FAD-dependent monooxygenase</fullName>
    </submittedName>
</protein>